<dbReference type="SUPFAM" id="SSF55136">
    <property type="entry name" value="Probable bacterial effector-binding domain"/>
    <property type="match status" value="1"/>
</dbReference>
<sequence length="299" mass="33952">MKKILFVIGLLLLAVLVWYLFVKKSDYIYTFKEKTSAGSILYSISNWHNTNDAIATKTIDSTLYASLTQQLSYKGKNYMLYWDINSVNDSVTEVNIGIKQPGKSISNRITAPFFKTDFTATTKDLLINFKKTLDLNISTFKVQIEGTATMPNKQCVCVNAKTTPEGKAGQMMRNYNYLSNYIIENNIQPDGNPMVVINEYNKLTDSIDMDFCFPVKGIEKLPVPSEAIFLREVSKNTALLAIFHGNYMYTQHAWFALYNYADNHAINVSNKVIEVFNNNPNLGGDALKWKTDVYIPIED</sequence>
<reference evidence="1" key="1">
    <citation type="submission" date="2022-11" db="EMBL/GenBank/DDBJ databases">
        <title>High-quality draft genome sequence of Galbibacter sp. strain CMA-7.</title>
        <authorList>
            <person name="Wei L."/>
            <person name="Dong C."/>
            <person name="Shao Z."/>
        </authorList>
    </citation>
    <scope>NUCLEOTIDE SEQUENCE</scope>
    <source>
        <strain evidence="1">CMA-7</strain>
    </source>
</reference>
<evidence type="ECO:0000313" key="2">
    <source>
        <dbReference type="Proteomes" id="UP001153642"/>
    </source>
</evidence>
<evidence type="ECO:0000313" key="1">
    <source>
        <dbReference type="EMBL" id="MDG3587579.1"/>
    </source>
</evidence>
<gene>
    <name evidence="1" type="ORF">OSR52_17100</name>
</gene>
<dbReference type="EMBL" id="JAPMUA010000007">
    <property type="protein sequence ID" value="MDG3587579.1"/>
    <property type="molecule type" value="Genomic_DNA"/>
</dbReference>
<proteinExistence type="predicted"/>
<dbReference type="Proteomes" id="UP001153642">
    <property type="component" value="Unassembled WGS sequence"/>
</dbReference>
<comment type="caution">
    <text evidence="1">The sequence shown here is derived from an EMBL/GenBank/DDBJ whole genome shotgun (WGS) entry which is preliminary data.</text>
</comment>
<dbReference type="InterPro" id="IPR011256">
    <property type="entry name" value="Reg_factor_effector_dom_sf"/>
</dbReference>
<dbReference type="Gene3D" id="3.20.80.10">
    <property type="entry name" value="Regulatory factor, effector binding domain"/>
    <property type="match status" value="1"/>
</dbReference>
<keyword evidence="2" id="KW-1185">Reference proteome</keyword>
<protein>
    <submittedName>
        <fullName evidence="1">GyrI-like domain-containing protein</fullName>
    </submittedName>
</protein>
<accession>A0ABT6FWD2</accession>
<dbReference type="RefSeq" id="WP_277901191.1">
    <property type="nucleotide sequence ID" value="NZ_JAPMUA010000007.1"/>
</dbReference>
<organism evidence="1 2">
    <name type="scientific">Galbibacter pacificus</name>
    <dbReference type="NCBI Taxonomy" id="2996052"/>
    <lineage>
        <taxon>Bacteria</taxon>
        <taxon>Pseudomonadati</taxon>
        <taxon>Bacteroidota</taxon>
        <taxon>Flavobacteriia</taxon>
        <taxon>Flavobacteriales</taxon>
        <taxon>Flavobacteriaceae</taxon>
        <taxon>Galbibacter</taxon>
    </lineage>
</organism>
<name>A0ABT6FWD2_9FLAO</name>